<evidence type="ECO:0000256" key="3">
    <source>
        <dbReference type="ARBA" id="ARBA00022475"/>
    </source>
</evidence>
<protein>
    <recommendedName>
        <fullName evidence="13">Type II secretion system protein GspG C-terminal domain-containing protein</fullName>
    </recommendedName>
</protein>
<keyword evidence="4" id="KW-0488">Methylation</keyword>
<dbReference type="GO" id="GO:0009986">
    <property type="term" value="C:cell surface"/>
    <property type="evidence" value="ECO:0007669"/>
    <property type="project" value="UniProtKB-SubCell"/>
</dbReference>
<evidence type="ECO:0000256" key="6">
    <source>
        <dbReference type="ARBA" id="ARBA00022989"/>
    </source>
</evidence>
<dbReference type="PRINTS" id="PR00813">
    <property type="entry name" value="BCTERIALGSPG"/>
</dbReference>
<keyword evidence="8" id="KW-0178">Competence</keyword>
<evidence type="ECO:0000256" key="7">
    <source>
        <dbReference type="ARBA" id="ARBA00023136"/>
    </source>
</evidence>
<dbReference type="Pfam" id="PF07963">
    <property type="entry name" value="N_methyl"/>
    <property type="match status" value="1"/>
</dbReference>
<keyword evidence="5 10" id="KW-0812">Transmembrane</keyword>
<feature type="transmembrane region" description="Helical" evidence="10">
    <location>
        <begin position="29"/>
        <end position="51"/>
    </location>
</feature>
<dbReference type="AlphaFoldDB" id="A0A4R5N7Q1"/>
<reference evidence="11 12" key="1">
    <citation type="journal article" date="2019" name="Appl. Microbiol. Biotechnol.">
        <title>Uncovering carbohydrate metabolism through a genotype-phenotype association study of 56 lactic acid bacteria genomes.</title>
        <authorList>
            <person name="Buron-Moles G."/>
            <person name="Chailyan A."/>
            <person name="Dolejs I."/>
            <person name="Forster J."/>
            <person name="Miks M.H."/>
        </authorList>
    </citation>
    <scope>NUCLEOTIDE SEQUENCE [LARGE SCALE GENOMIC DNA]</scope>
    <source>
        <strain evidence="11 12">ATCC 700006</strain>
    </source>
</reference>
<evidence type="ECO:0000256" key="5">
    <source>
        <dbReference type="ARBA" id="ARBA00022692"/>
    </source>
</evidence>
<dbReference type="GO" id="GO:0015627">
    <property type="term" value="C:type II protein secretion system complex"/>
    <property type="evidence" value="ECO:0007669"/>
    <property type="project" value="InterPro"/>
</dbReference>
<keyword evidence="3" id="KW-1003">Cell membrane</keyword>
<dbReference type="NCBIfam" id="TIGR02532">
    <property type="entry name" value="IV_pilin_GFxxxE"/>
    <property type="match status" value="1"/>
</dbReference>
<evidence type="ECO:0008006" key="13">
    <source>
        <dbReference type="Google" id="ProtNLM"/>
    </source>
</evidence>
<comment type="subcellular location">
    <subcellularLocation>
        <location evidence="1">Cell membrane</location>
        <topology evidence="1">Single-pass membrane protein</topology>
    </subcellularLocation>
    <subcellularLocation>
        <location evidence="2">Cell surface</location>
    </subcellularLocation>
</comment>
<dbReference type="InterPro" id="IPR012902">
    <property type="entry name" value="N_methyl_site"/>
</dbReference>
<evidence type="ECO:0000313" key="11">
    <source>
        <dbReference type="EMBL" id="TDG67929.1"/>
    </source>
</evidence>
<dbReference type="RefSeq" id="WP_010007363.1">
    <property type="nucleotide sequence ID" value="NZ_PUFI01000014.1"/>
</dbReference>
<dbReference type="GO" id="GO:0005886">
    <property type="term" value="C:plasma membrane"/>
    <property type="evidence" value="ECO:0007669"/>
    <property type="project" value="UniProtKB-SubCell"/>
</dbReference>
<dbReference type="STRING" id="907931.GCA_000165675_01321"/>
<dbReference type="Gene3D" id="3.30.700.10">
    <property type="entry name" value="Glycoprotein, Type 4 Pilin"/>
    <property type="match status" value="1"/>
</dbReference>
<dbReference type="GO" id="GO:0015628">
    <property type="term" value="P:protein secretion by the type II secretion system"/>
    <property type="evidence" value="ECO:0007669"/>
    <property type="project" value="InterPro"/>
</dbReference>
<evidence type="ECO:0000256" key="1">
    <source>
        <dbReference type="ARBA" id="ARBA00004162"/>
    </source>
</evidence>
<proteinExistence type="inferred from homology"/>
<keyword evidence="12" id="KW-1185">Reference proteome</keyword>
<organism evidence="11 12">
    <name type="scientific">Leuconostoc fallax</name>
    <dbReference type="NCBI Taxonomy" id="1251"/>
    <lineage>
        <taxon>Bacteria</taxon>
        <taxon>Bacillati</taxon>
        <taxon>Bacillota</taxon>
        <taxon>Bacilli</taxon>
        <taxon>Lactobacillales</taxon>
        <taxon>Lactobacillaceae</taxon>
        <taxon>Leuconostoc</taxon>
    </lineage>
</organism>
<dbReference type="NCBIfam" id="NF040999">
    <property type="entry name" value="pilin_ComGC"/>
    <property type="match status" value="1"/>
</dbReference>
<evidence type="ECO:0000256" key="10">
    <source>
        <dbReference type="SAM" id="Phobius"/>
    </source>
</evidence>
<accession>A0A4R5N7Q1</accession>
<sequence length="122" mass="13964">MQQLKRSGSFTLKETRSYQFGRRLKKKHAGFTLIEAAIVLFIISLLMLLILPNLNAQRKHAVETHKTAMVNTVQTQIDLYQNDHPEDHDVSLTDLQSGHYLTEKQVTKVKELNITINNNAAH</sequence>
<dbReference type="InterPro" id="IPR016940">
    <property type="entry name" value="ComGC"/>
</dbReference>
<dbReference type="EMBL" id="PUFI01000014">
    <property type="protein sequence ID" value="TDG67929.1"/>
    <property type="molecule type" value="Genomic_DNA"/>
</dbReference>
<dbReference type="GO" id="GO:0030420">
    <property type="term" value="P:establishment of competence for transformation"/>
    <property type="evidence" value="ECO:0007669"/>
    <property type="project" value="UniProtKB-KW"/>
</dbReference>
<dbReference type="SUPFAM" id="SSF54523">
    <property type="entry name" value="Pili subunits"/>
    <property type="match status" value="1"/>
</dbReference>
<dbReference type="InterPro" id="IPR045584">
    <property type="entry name" value="Pilin-like"/>
</dbReference>
<comment type="caution">
    <text evidence="11">The sequence shown here is derived from an EMBL/GenBank/DDBJ whole genome shotgun (WGS) entry which is preliminary data.</text>
</comment>
<comment type="similarity">
    <text evidence="9">Belongs to the ComGC family.</text>
</comment>
<keyword evidence="6 10" id="KW-1133">Transmembrane helix</keyword>
<name>A0A4R5N7Q1_9LACO</name>
<dbReference type="Proteomes" id="UP000295681">
    <property type="component" value="Unassembled WGS sequence"/>
</dbReference>
<evidence type="ECO:0000256" key="4">
    <source>
        <dbReference type="ARBA" id="ARBA00022481"/>
    </source>
</evidence>
<gene>
    <name evidence="11" type="ORF">C5L23_000235</name>
</gene>
<keyword evidence="7 10" id="KW-0472">Membrane</keyword>
<evidence type="ECO:0000256" key="8">
    <source>
        <dbReference type="ARBA" id="ARBA00023287"/>
    </source>
</evidence>
<dbReference type="PROSITE" id="PS00409">
    <property type="entry name" value="PROKAR_NTER_METHYL"/>
    <property type="match status" value="1"/>
</dbReference>
<evidence type="ECO:0000256" key="9">
    <source>
        <dbReference type="ARBA" id="ARBA00043982"/>
    </source>
</evidence>
<evidence type="ECO:0000313" key="12">
    <source>
        <dbReference type="Proteomes" id="UP000295681"/>
    </source>
</evidence>
<evidence type="ECO:0000256" key="2">
    <source>
        <dbReference type="ARBA" id="ARBA00004241"/>
    </source>
</evidence>
<dbReference type="InterPro" id="IPR000983">
    <property type="entry name" value="Bac_GSPG_pilin"/>
</dbReference>